<keyword evidence="3" id="KW-0479">Metal-binding</keyword>
<dbReference type="PROSITE" id="PS51819">
    <property type="entry name" value="VOC"/>
    <property type="match status" value="1"/>
</dbReference>
<dbReference type="InterPro" id="IPR041711">
    <property type="entry name" value="Met-tRNA-FMT_N"/>
</dbReference>
<dbReference type="Gene3D" id="3.10.180.10">
    <property type="entry name" value="2,3-Dihydroxybiphenyl 1,2-Dioxygenase, domain 1"/>
    <property type="match status" value="1"/>
</dbReference>
<feature type="domain" description="VOC" evidence="11">
    <location>
        <begin position="58"/>
        <end position="187"/>
    </location>
</feature>
<dbReference type="GO" id="GO:0004493">
    <property type="term" value="F:methylmalonyl-CoA epimerase activity"/>
    <property type="evidence" value="ECO:0007669"/>
    <property type="project" value="UniProtKB-EC"/>
</dbReference>
<dbReference type="NCBIfam" id="TIGR03081">
    <property type="entry name" value="metmalonyl_epim"/>
    <property type="match status" value="1"/>
</dbReference>
<evidence type="ECO:0000256" key="2">
    <source>
        <dbReference type="ARBA" id="ARBA00012261"/>
    </source>
</evidence>
<evidence type="ECO:0000256" key="6">
    <source>
        <dbReference type="ARBA" id="ARBA00050406"/>
    </source>
</evidence>
<evidence type="ECO:0000256" key="4">
    <source>
        <dbReference type="ARBA" id="ARBA00023235"/>
    </source>
</evidence>
<evidence type="ECO:0000256" key="3">
    <source>
        <dbReference type="ARBA" id="ARBA00022723"/>
    </source>
</evidence>
<reference evidence="12" key="1">
    <citation type="submission" date="2020-11" db="EMBL/GenBank/DDBJ databases">
        <authorList>
            <person name="Tran Van P."/>
        </authorList>
    </citation>
    <scope>NUCLEOTIDE SEQUENCE</scope>
</reference>
<dbReference type="GO" id="GO:0005739">
    <property type="term" value="C:mitochondrion"/>
    <property type="evidence" value="ECO:0007669"/>
    <property type="project" value="TreeGrafter"/>
</dbReference>
<dbReference type="OrthoDB" id="16820at2759"/>
<dbReference type="Pfam" id="PF00551">
    <property type="entry name" value="Formyl_trans_N"/>
    <property type="match status" value="1"/>
</dbReference>
<comment type="similarity">
    <text evidence="1">Belongs to the methylmalonyl-CoA epimerase family.</text>
</comment>
<dbReference type="FunFam" id="3.10.180.10:FF:000003">
    <property type="entry name" value="Methylmalonyl-CoA epimerase, mitochondrial"/>
    <property type="match status" value="1"/>
</dbReference>
<evidence type="ECO:0000313" key="13">
    <source>
        <dbReference type="Proteomes" id="UP000678499"/>
    </source>
</evidence>
<dbReference type="SUPFAM" id="SSF54593">
    <property type="entry name" value="Glyoxalase/Bleomycin resistance protein/Dihydroxybiphenyl dioxygenase"/>
    <property type="match status" value="1"/>
</dbReference>
<keyword evidence="4" id="KW-0413">Isomerase</keyword>
<proteinExistence type="inferred from homology"/>
<dbReference type="InterPro" id="IPR036477">
    <property type="entry name" value="Formyl_transf_N_sf"/>
</dbReference>
<dbReference type="InterPro" id="IPR037523">
    <property type="entry name" value="VOC_core"/>
</dbReference>
<keyword evidence="13" id="KW-1185">Reference proteome</keyword>
<comment type="function">
    <text evidence="7">Methylmalonyl-CoA epimerase involved in propionyl-CoA metabolism.</text>
</comment>
<sequence>MDRLRVTGIRVAPLLRRALQQNETSPAMLSVCQQRLISSSNVHQQSAGVPKKLWELGKLNHVAIAVPDLTQATAMYRDVLGAKVSDAHEQPEHGVYTVFVELGNSKIELLHPLGANSPIQGFLDKNKSGGLHHICLEVSDINAAIKSVQAAKVRCLGKEPKIGAHGKPVMFLHPKDCGGVLIELEEEMLRKIPRCEKCFRENSGLVKLRRFSSKKLDVPWNVMFFGSDAFSVKNAEALNDVRGTSVERLEIVSKNPGASRIGKFAKCSGLPVHRWPVKLEPNHDFDVGVVASFGHLLPRELIESFPWGILNVHASLLPRWRGAAPVPRAILNGDTFTGATIMRIHPHRFDVGEILAQRQCIIDSDETTETLLMKIADVGSLLLLEVLKDLPKSFADMKAQPTTGVRLAPKLKPEEARVNWNSSSRCIDLQCRAISSTYPIVTQWTGLIGDIRLLELKFIAEAEISAVSPVLQKLTPGSFRYLKSAKAIGARAMR</sequence>
<dbReference type="InterPro" id="IPR002376">
    <property type="entry name" value="Formyl_transf_N"/>
</dbReference>
<evidence type="ECO:0000256" key="8">
    <source>
        <dbReference type="ARBA" id="ARBA00066411"/>
    </source>
</evidence>
<dbReference type="Pfam" id="PF13669">
    <property type="entry name" value="Glyoxalase_4"/>
    <property type="match status" value="1"/>
</dbReference>
<dbReference type="PANTHER" id="PTHR11138">
    <property type="entry name" value="METHIONYL-TRNA FORMYLTRANSFERASE"/>
    <property type="match status" value="1"/>
</dbReference>
<organism evidence="12">
    <name type="scientific">Notodromas monacha</name>
    <dbReference type="NCBI Taxonomy" id="399045"/>
    <lineage>
        <taxon>Eukaryota</taxon>
        <taxon>Metazoa</taxon>
        <taxon>Ecdysozoa</taxon>
        <taxon>Arthropoda</taxon>
        <taxon>Crustacea</taxon>
        <taxon>Oligostraca</taxon>
        <taxon>Ostracoda</taxon>
        <taxon>Podocopa</taxon>
        <taxon>Podocopida</taxon>
        <taxon>Cypridocopina</taxon>
        <taxon>Cypridoidea</taxon>
        <taxon>Cyprididae</taxon>
        <taxon>Notodromas</taxon>
    </lineage>
</organism>
<dbReference type="PANTHER" id="PTHR11138:SF5">
    <property type="entry name" value="METHIONYL-TRNA FORMYLTRANSFERASE, MITOCHONDRIAL"/>
    <property type="match status" value="1"/>
</dbReference>
<dbReference type="InterPro" id="IPR017515">
    <property type="entry name" value="MeMalonyl-CoA_epimerase"/>
</dbReference>
<dbReference type="EMBL" id="OA882600">
    <property type="protein sequence ID" value="CAD7276151.1"/>
    <property type="molecule type" value="Genomic_DNA"/>
</dbReference>
<dbReference type="EMBL" id="CAJPEX010000563">
    <property type="protein sequence ID" value="CAG0916303.1"/>
    <property type="molecule type" value="Genomic_DNA"/>
</dbReference>
<name>A0A7R9GCT9_9CRUS</name>
<comment type="catalytic activity">
    <reaction evidence="6">
        <text>(R)-methylmalonyl-CoA = (S)-methylmalonyl-CoA</text>
        <dbReference type="Rhea" id="RHEA:20553"/>
        <dbReference type="ChEBI" id="CHEBI:57326"/>
        <dbReference type="ChEBI" id="CHEBI:57327"/>
        <dbReference type="EC" id="5.1.99.1"/>
    </reaction>
    <physiologicalReaction direction="right-to-left" evidence="6">
        <dbReference type="Rhea" id="RHEA:20555"/>
    </physiologicalReaction>
</comment>
<evidence type="ECO:0000259" key="11">
    <source>
        <dbReference type="PROSITE" id="PS51819"/>
    </source>
</evidence>
<dbReference type="Gene3D" id="3.40.50.12230">
    <property type="match status" value="1"/>
</dbReference>
<gene>
    <name evidence="12" type="ORF">NMOB1V02_LOCUS3927</name>
</gene>
<evidence type="ECO:0000256" key="5">
    <source>
        <dbReference type="ARBA" id="ARBA00023285"/>
    </source>
</evidence>
<protein>
    <recommendedName>
        <fullName evidence="9">Methylmalonyl-CoA epimerase, mitochondrial</fullName>
        <ecNumber evidence="2">2.1.2.9</ecNumber>
        <ecNumber evidence="8">5.1.99.1</ecNumber>
    </recommendedName>
    <alternativeName>
        <fullName evidence="10">DL-methylmalonyl-CoA racemase</fullName>
    </alternativeName>
</protein>
<evidence type="ECO:0000256" key="10">
    <source>
        <dbReference type="ARBA" id="ARBA00081771"/>
    </source>
</evidence>
<dbReference type="InterPro" id="IPR029068">
    <property type="entry name" value="Glyas_Bleomycin-R_OHBP_Dase"/>
</dbReference>
<dbReference type="GO" id="GO:0046872">
    <property type="term" value="F:metal ion binding"/>
    <property type="evidence" value="ECO:0007669"/>
    <property type="project" value="UniProtKB-KW"/>
</dbReference>
<keyword evidence="5" id="KW-0170">Cobalt</keyword>
<dbReference type="CDD" id="cd08646">
    <property type="entry name" value="FMT_core_Met-tRNA-FMT_N"/>
    <property type="match status" value="1"/>
</dbReference>
<dbReference type="AlphaFoldDB" id="A0A7R9GCT9"/>
<accession>A0A7R9GCT9</accession>
<dbReference type="EC" id="2.1.2.9" evidence="2"/>
<evidence type="ECO:0000256" key="9">
    <source>
        <dbReference type="ARBA" id="ARBA00071337"/>
    </source>
</evidence>
<evidence type="ECO:0000256" key="1">
    <source>
        <dbReference type="ARBA" id="ARBA00009308"/>
    </source>
</evidence>
<dbReference type="EC" id="5.1.99.1" evidence="8"/>
<evidence type="ECO:0000256" key="7">
    <source>
        <dbReference type="ARBA" id="ARBA00053742"/>
    </source>
</evidence>
<evidence type="ECO:0000313" key="12">
    <source>
        <dbReference type="EMBL" id="CAD7276151.1"/>
    </source>
</evidence>
<dbReference type="CDD" id="cd07249">
    <property type="entry name" value="MMCE"/>
    <property type="match status" value="1"/>
</dbReference>
<dbReference type="GO" id="GO:0004479">
    <property type="term" value="F:methionyl-tRNA formyltransferase activity"/>
    <property type="evidence" value="ECO:0007669"/>
    <property type="project" value="UniProtKB-EC"/>
</dbReference>
<dbReference type="Proteomes" id="UP000678499">
    <property type="component" value="Unassembled WGS sequence"/>
</dbReference>
<dbReference type="SUPFAM" id="SSF53328">
    <property type="entry name" value="Formyltransferase"/>
    <property type="match status" value="1"/>
</dbReference>